<dbReference type="Proteomes" id="UP000786693">
    <property type="component" value="Unassembled WGS sequence"/>
</dbReference>
<proteinExistence type="predicted"/>
<accession>A0ABQ4NSP9</accession>
<comment type="caution">
    <text evidence="3">The sequence shown here is derived from an EMBL/GenBank/DDBJ whole genome shotgun (WGS) entry which is preliminary data.</text>
</comment>
<evidence type="ECO:0000313" key="4">
    <source>
        <dbReference type="Proteomes" id="UP000786693"/>
    </source>
</evidence>
<evidence type="ECO:0000256" key="1">
    <source>
        <dbReference type="SAM" id="MobiDB-lite"/>
    </source>
</evidence>
<reference evidence="3 4" key="1">
    <citation type="submission" date="2021-05" db="EMBL/GenBank/DDBJ databases">
        <title>Bacteria Genome sequencing.</title>
        <authorList>
            <person name="Takabe Y."/>
            <person name="Nakajima Y."/>
            <person name="Suzuki S."/>
            <person name="Shiozaki T."/>
        </authorList>
    </citation>
    <scope>NUCLEOTIDE SEQUENCE [LARGE SCALE GENOMIC DNA]</scope>
    <source>
        <strain evidence="3 4">AI_62</strain>
    </source>
</reference>
<dbReference type="RefSeq" id="WP_220750628.1">
    <property type="nucleotide sequence ID" value="NZ_BPFH01000013.1"/>
</dbReference>
<dbReference type="EMBL" id="BPFH01000013">
    <property type="protein sequence ID" value="GIT97152.1"/>
    <property type="molecule type" value="Genomic_DNA"/>
</dbReference>
<sequence length="248" mass="27880">MSQKQEYKTAEKAKSDLKRSGAKAREKSEPGVQEPSGKGIKTGEVFFDELGRLVLHPVEIMFDDDLRNENFVGAEHQFLQLLRLFSDGLFDPDNPKELSGGQLNQFLRIVSVYDKVFFLKGEYKGTLKDSVVPKVLKETIGIIRAYYDIVGAGFKTKYEWRPTASQYLSDTEDLRAVITPVFSLEASPQVLAERLREARKAKGWSQTELANAMGLKSKRAVQNLENARDGVTLSSIRSAMEALEIKEL</sequence>
<gene>
    <name evidence="3" type="ORF">JANAI62_37750</name>
</gene>
<dbReference type="PROSITE" id="PS50943">
    <property type="entry name" value="HTH_CROC1"/>
    <property type="match status" value="1"/>
</dbReference>
<dbReference type="SUPFAM" id="SSF47413">
    <property type="entry name" value="lambda repressor-like DNA-binding domains"/>
    <property type="match status" value="1"/>
</dbReference>
<feature type="region of interest" description="Disordered" evidence="1">
    <location>
        <begin position="1"/>
        <end position="40"/>
    </location>
</feature>
<evidence type="ECO:0000259" key="2">
    <source>
        <dbReference type="PROSITE" id="PS50943"/>
    </source>
</evidence>
<feature type="compositionally biased region" description="Basic and acidic residues" evidence="1">
    <location>
        <begin position="1"/>
        <end position="29"/>
    </location>
</feature>
<organism evidence="3 4">
    <name type="scientific">Jannaschia pagri</name>
    <dbReference type="NCBI Taxonomy" id="2829797"/>
    <lineage>
        <taxon>Bacteria</taxon>
        <taxon>Pseudomonadati</taxon>
        <taxon>Pseudomonadota</taxon>
        <taxon>Alphaproteobacteria</taxon>
        <taxon>Rhodobacterales</taxon>
        <taxon>Roseobacteraceae</taxon>
        <taxon>Jannaschia</taxon>
    </lineage>
</organism>
<dbReference type="SMART" id="SM00530">
    <property type="entry name" value="HTH_XRE"/>
    <property type="match status" value="1"/>
</dbReference>
<protein>
    <recommendedName>
        <fullName evidence="2">HTH cro/C1-type domain-containing protein</fullName>
    </recommendedName>
</protein>
<dbReference type="Gene3D" id="1.10.260.40">
    <property type="entry name" value="lambda repressor-like DNA-binding domains"/>
    <property type="match status" value="1"/>
</dbReference>
<keyword evidence="4" id="KW-1185">Reference proteome</keyword>
<dbReference type="InterPro" id="IPR010982">
    <property type="entry name" value="Lambda_DNA-bd_dom_sf"/>
</dbReference>
<dbReference type="CDD" id="cd00093">
    <property type="entry name" value="HTH_XRE"/>
    <property type="match status" value="1"/>
</dbReference>
<dbReference type="Pfam" id="PF01381">
    <property type="entry name" value="HTH_3"/>
    <property type="match status" value="1"/>
</dbReference>
<name>A0ABQ4NSP9_9RHOB</name>
<dbReference type="InterPro" id="IPR001387">
    <property type="entry name" value="Cro/C1-type_HTH"/>
</dbReference>
<evidence type="ECO:0000313" key="3">
    <source>
        <dbReference type="EMBL" id="GIT97152.1"/>
    </source>
</evidence>
<feature type="domain" description="HTH cro/C1-type" evidence="2">
    <location>
        <begin position="195"/>
        <end position="248"/>
    </location>
</feature>